<dbReference type="PANTHER" id="PTHR30266">
    <property type="entry name" value="MECHANOSENSITIVE CHANNEL MSCL"/>
    <property type="match status" value="1"/>
</dbReference>
<comment type="subcellular location">
    <subcellularLocation>
        <location evidence="1">Membrane</location>
        <topology evidence="1">Multi-pass membrane protein</topology>
    </subcellularLocation>
</comment>
<evidence type="ECO:0000256" key="4">
    <source>
        <dbReference type="ARBA" id="ARBA00023136"/>
    </source>
</evidence>
<dbReference type="SUPFAM" id="SSF81330">
    <property type="entry name" value="Gated mechanosensitive channel"/>
    <property type="match status" value="1"/>
</dbReference>
<dbReference type="EMBL" id="JBBXMP010000465">
    <property type="protein sequence ID" value="KAL0057673.1"/>
    <property type="molecule type" value="Genomic_DNA"/>
</dbReference>
<feature type="non-terminal residue" evidence="6">
    <location>
        <position position="205"/>
    </location>
</feature>
<proteinExistence type="predicted"/>
<keyword evidence="7" id="KW-1185">Reference proteome</keyword>
<organism evidence="6 7">
    <name type="scientific">Marasmius tenuissimus</name>
    <dbReference type="NCBI Taxonomy" id="585030"/>
    <lineage>
        <taxon>Eukaryota</taxon>
        <taxon>Fungi</taxon>
        <taxon>Dikarya</taxon>
        <taxon>Basidiomycota</taxon>
        <taxon>Agaricomycotina</taxon>
        <taxon>Agaricomycetes</taxon>
        <taxon>Agaricomycetidae</taxon>
        <taxon>Agaricales</taxon>
        <taxon>Marasmiineae</taxon>
        <taxon>Marasmiaceae</taxon>
        <taxon>Marasmius</taxon>
    </lineage>
</organism>
<dbReference type="PANTHER" id="PTHR30266:SF2">
    <property type="entry name" value="LARGE-CONDUCTANCE MECHANOSENSITIVE CHANNEL"/>
    <property type="match status" value="1"/>
</dbReference>
<dbReference type="Pfam" id="PF01741">
    <property type="entry name" value="MscL"/>
    <property type="match status" value="1"/>
</dbReference>
<evidence type="ECO:0000313" key="7">
    <source>
        <dbReference type="Proteomes" id="UP001437256"/>
    </source>
</evidence>
<evidence type="ECO:0000256" key="1">
    <source>
        <dbReference type="ARBA" id="ARBA00004141"/>
    </source>
</evidence>
<keyword evidence="2 5" id="KW-0812">Transmembrane</keyword>
<name>A0ABR2Z8P5_9AGAR</name>
<evidence type="ECO:0008006" key="8">
    <source>
        <dbReference type="Google" id="ProtNLM"/>
    </source>
</evidence>
<gene>
    <name evidence="6" type="ORF">AAF712_015675</name>
</gene>
<sequence>MADVEDRPRPSRWNSEDARRHLLNAEHVVSNRVMGIWSGFVEFALRDNVLEVAVGLILASQFTAVVNSLVSDILLPPLSMMPFMSKNLEEKFVVLSKGPQASGGYNTRQQALDDGAVIMAYGENVGTSQLIDKVFNFIVIGLTLYLIATTYGYLSNDPIIRHSIYCPYCRKQISAKAKRCPVCTTWMDGREDKETSAFDHRHDSD</sequence>
<feature type="transmembrane region" description="Helical" evidence="5">
    <location>
        <begin position="134"/>
        <end position="154"/>
    </location>
</feature>
<keyword evidence="4 5" id="KW-0472">Membrane</keyword>
<dbReference type="Proteomes" id="UP001437256">
    <property type="component" value="Unassembled WGS sequence"/>
</dbReference>
<evidence type="ECO:0000256" key="5">
    <source>
        <dbReference type="SAM" id="Phobius"/>
    </source>
</evidence>
<keyword evidence="3 5" id="KW-1133">Transmembrane helix</keyword>
<dbReference type="Gene3D" id="1.10.1200.120">
    <property type="entry name" value="Large-conductance mechanosensitive channel, MscL, domain 1"/>
    <property type="match status" value="1"/>
</dbReference>
<reference evidence="6 7" key="1">
    <citation type="submission" date="2024-05" db="EMBL/GenBank/DDBJ databases">
        <title>A draft genome resource for the thread blight pathogen Marasmius tenuissimus strain MS-2.</title>
        <authorList>
            <person name="Yulfo-Soto G.E."/>
            <person name="Baruah I.K."/>
            <person name="Amoako-Attah I."/>
            <person name="Bukari Y."/>
            <person name="Meinhardt L.W."/>
            <person name="Bailey B.A."/>
            <person name="Cohen S.P."/>
        </authorList>
    </citation>
    <scope>NUCLEOTIDE SEQUENCE [LARGE SCALE GENOMIC DNA]</scope>
    <source>
        <strain evidence="6 7">MS-2</strain>
    </source>
</reference>
<feature type="transmembrane region" description="Helical" evidence="5">
    <location>
        <begin position="52"/>
        <end position="75"/>
    </location>
</feature>
<accession>A0ABR2Z8P5</accession>
<protein>
    <recommendedName>
        <fullName evidence="8">Large-conductance mechanosensitive channel</fullName>
    </recommendedName>
</protein>
<dbReference type="InterPro" id="IPR036019">
    <property type="entry name" value="MscL_channel"/>
</dbReference>
<evidence type="ECO:0000256" key="3">
    <source>
        <dbReference type="ARBA" id="ARBA00022989"/>
    </source>
</evidence>
<dbReference type="InterPro" id="IPR037673">
    <property type="entry name" value="MSC/AndL"/>
</dbReference>
<comment type="caution">
    <text evidence="6">The sequence shown here is derived from an EMBL/GenBank/DDBJ whole genome shotgun (WGS) entry which is preliminary data.</text>
</comment>
<evidence type="ECO:0000256" key="2">
    <source>
        <dbReference type="ARBA" id="ARBA00022692"/>
    </source>
</evidence>
<evidence type="ECO:0000313" key="6">
    <source>
        <dbReference type="EMBL" id="KAL0057673.1"/>
    </source>
</evidence>